<reference evidence="3 4" key="1">
    <citation type="submission" date="2021-01" db="EMBL/GenBank/DDBJ databases">
        <title>Genomic Encyclopedia of Type Strains, Phase IV (KMG-IV): sequencing the most valuable type-strain genomes for metagenomic binning, comparative biology and taxonomic classification.</title>
        <authorList>
            <person name="Goeker M."/>
        </authorList>
    </citation>
    <scope>NUCLEOTIDE SEQUENCE [LARGE SCALE GENOMIC DNA]</scope>
    <source>
        <strain evidence="3 4">DSM 23711</strain>
    </source>
</reference>
<dbReference type="Gene3D" id="3.30.360.10">
    <property type="entry name" value="Dihydrodipicolinate Reductase, domain 2"/>
    <property type="match status" value="1"/>
</dbReference>
<dbReference type="InterPro" id="IPR055170">
    <property type="entry name" value="GFO_IDH_MocA-like_dom"/>
</dbReference>
<dbReference type="InterPro" id="IPR036291">
    <property type="entry name" value="NAD(P)-bd_dom_sf"/>
</dbReference>
<organism evidence="3 4">
    <name type="scientific">Aquibacillus albus</name>
    <dbReference type="NCBI Taxonomy" id="1168171"/>
    <lineage>
        <taxon>Bacteria</taxon>
        <taxon>Bacillati</taxon>
        <taxon>Bacillota</taxon>
        <taxon>Bacilli</taxon>
        <taxon>Bacillales</taxon>
        <taxon>Bacillaceae</taxon>
        <taxon>Aquibacillus</taxon>
    </lineage>
</organism>
<dbReference type="Proteomes" id="UP001296943">
    <property type="component" value="Unassembled WGS sequence"/>
</dbReference>
<dbReference type="PANTHER" id="PTHR43377:SF1">
    <property type="entry name" value="BILIVERDIN REDUCTASE A"/>
    <property type="match status" value="1"/>
</dbReference>
<evidence type="ECO:0000313" key="4">
    <source>
        <dbReference type="Proteomes" id="UP001296943"/>
    </source>
</evidence>
<name>A0ABS2MWU9_9BACI</name>
<proteinExistence type="predicted"/>
<dbReference type="RefSeq" id="WP_204497788.1">
    <property type="nucleotide sequence ID" value="NZ_JAFBDR010000003.1"/>
</dbReference>
<dbReference type="Gene3D" id="3.40.50.720">
    <property type="entry name" value="NAD(P)-binding Rossmann-like Domain"/>
    <property type="match status" value="1"/>
</dbReference>
<feature type="domain" description="Gfo/Idh/MocA-like oxidoreductase N-terminal" evidence="1">
    <location>
        <begin position="5"/>
        <end position="123"/>
    </location>
</feature>
<evidence type="ECO:0000259" key="2">
    <source>
        <dbReference type="Pfam" id="PF22725"/>
    </source>
</evidence>
<dbReference type="InterPro" id="IPR051450">
    <property type="entry name" value="Gfo/Idh/MocA_Oxidoreductases"/>
</dbReference>
<dbReference type="EMBL" id="JAFBDR010000003">
    <property type="protein sequence ID" value="MBM7570371.1"/>
    <property type="molecule type" value="Genomic_DNA"/>
</dbReference>
<sequence>MEKLNVIQVGVGGFGLSWLEILRDFDQIDLVGVVDLDEKNLEKASERLVSSSVSFYQNHLQAFRELEADIAVIVTPPQTHKKLAIDALEAGMYVFMEKPITQEYKDAVALLEISRSYEKFVMISQNYRWRPEIEAIRQAVQNGEIGTVEYGEWNFRRATKFGGWRDQYNEILIEDMSIHHFDMLRHILRKDPTSIYAKSMRPSWSWFGGNPVASAIITFDDDVFINYFGSWVTQGKETSWNGEVRLVGSKGMIELSDDLPTITVGGEAPERLELPDMPFTDREYSIYELVQAIRENRKPITSIEDNIKSFSMVGTALESIEQGKELRF</sequence>
<evidence type="ECO:0000313" key="3">
    <source>
        <dbReference type="EMBL" id="MBM7570371.1"/>
    </source>
</evidence>
<dbReference type="SUPFAM" id="SSF51735">
    <property type="entry name" value="NAD(P)-binding Rossmann-fold domains"/>
    <property type="match status" value="1"/>
</dbReference>
<dbReference type="PANTHER" id="PTHR43377">
    <property type="entry name" value="BILIVERDIN REDUCTASE A"/>
    <property type="match status" value="1"/>
</dbReference>
<dbReference type="Pfam" id="PF22725">
    <property type="entry name" value="GFO_IDH_MocA_C3"/>
    <property type="match status" value="1"/>
</dbReference>
<dbReference type="InterPro" id="IPR000683">
    <property type="entry name" value="Gfo/Idh/MocA-like_OxRdtase_N"/>
</dbReference>
<evidence type="ECO:0000259" key="1">
    <source>
        <dbReference type="Pfam" id="PF01408"/>
    </source>
</evidence>
<keyword evidence="4" id="KW-1185">Reference proteome</keyword>
<accession>A0ABS2MWU9</accession>
<comment type="caution">
    <text evidence="3">The sequence shown here is derived from an EMBL/GenBank/DDBJ whole genome shotgun (WGS) entry which is preliminary data.</text>
</comment>
<gene>
    <name evidence="3" type="ORF">JOC48_000849</name>
</gene>
<feature type="domain" description="GFO/IDH/MocA-like oxidoreductase" evidence="2">
    <location>
        <begin position="134"/>
        <end position="254"/>
    </location>
</feature>
<dbReference type="SUPFAM" id="SSF55347">
    <property type="entry name" value="Glyceraldehyde-3-phosphate dehydrogenase-like, C-terminal domain"/>
    <property type="match status" value="1"/>
</dbReference>
<dbReference type="Pfam" id="PF01408">
    <property type="entry name" value="GFO_IDH_MocA"/>
    <property type="match status" value="1"/>
</dbReference>
<protein>
    <submittedName>
        <fullName evidence="3">Dehydrogenase</fullName>
    </submittedName>
</protein>